<feature type="region of interest" description="Disordered" evidence="1">
    <location>
        <begin position="1"/>
        <end position="24"/>
    </location>
</feature>
<sequence length="567" mass="62493">MVSTMHQCPARPPCPTNTDSTQKPDLFEIGVGHQTDQQPSFDGNVIEDTTTSITTSETHSQKKFPITDPKKIMTMDIKPNLIDDFQSSSDTTMETILVNISQETPSTDVAETMSPDFQSSSDTSMETILVNILQEKPSTDVAEPMAPDFQSSSDSKMETILGNILKETPSTTVDEKKDDEIISKFHDLAAQIEKAREIFPEIISGAKTLAVILEQILQEMPATDNSDEVSTKIINFTEEMKRATNKIVPEVMDKAKTLTVDFVREVEVDQTMKKQKSYTMTATFFFSENVITEEKGTGARPTSGDGLFRTNLKPDESIIEQTTGPIDEMDIEKSVTEPSKYKMDIKEEAVGLGSVDIVDNTLKEHIKTDSSVTEPKYKMDIKEEAVGLGSVDIVDNTLKEHIKTDSSVTKPKYKMDIKEEAVGLGSVDIVDNTLKEHIKTDSSVTEPKYKMDIKEEAVGLGSVDIVDNTLKEHIKTDSSVTEPKYKMDIKEEAVGLGSVDIVDNTLKEHIKTDSSVTEPKYKMDIKEEAVGLGSVEIVDNTLKETTSTALTVVDPSSPAVQSGSTKK</sequence>
<evidence type="ECO:0000313" key="2">
    <source>
        <dbReference type="EMBL" id="EFX64159.1"/>
    </source>
</evidence>
<dbReference type="PhylomeDB" id="E9HVS7"/>
<reference evidence="2 3" key="1">
    <citation type="journal article" date="2011" name="Science">
        <title>The ecoresponsive genome of Daphnia pulex.</title>
        <authorList>
            <person name="Colbourne J.K."/>
            <person name="Pfrender M.E."/>
            <person name="Gilbert D."/>
            <person name="Thomas W.K."/>
            <person name="Tucker A."/>
            <person name="Oakley T.H."/>
            <person name="Tokishita S."/>
            <person name="Aerts A."/>
            <person name="Arnold G.J."/>
            <person name="Basu M.K."/>
            <person name="Bauer D.J."/>
            <person name="Caceres C.E."/>
            <person name="Carmel L."/>
            <person name="Casola C."/>
            <person name="Choi J.H."/>
            <person name="Detter J.C."/>
            <person name="Dong Q."/>
            <person name="Dusheyko S."/>
            <person name="Eads B.D."/>
            <person name="Frohlich T."/>
            <person name="Geiler-Samerotte K.A."/>
            <person name="Gerlach D."/>
            <person name="Hatcher P."/>
            <person name="Jogdeo S."/>
            <person name="Krijgsveld J."/>
            <person name="Kriventseva E.V."/>
            <person name="Kultz D."/>
            <person name="Laforsch C."/>
            <person name="Lindquist E."/>
            <person name="Lopez J."/>
            <person name="Manak J.R."/>
            <person name="Muller J."/>
            <person name="Pangilinan J."/>
            <person name="Patwardhan R.P."/>
            <person name="Pitluck S."/>
            <person name="Pritham E.J."/>
            <person name="Rechtsteiner A."/>
            <person name="Rho M."/>
            <person name="Rogozin I.B."/>
            <person name="Sakarya O."/>
            <person name="Salamov A."/>
            <person name="Schaack S."/>
            <person name="Shapiro H."/>
            <person name="Shiga Y."/>
            <person name="Skalitzky C."/>
            <person name="Smith Z."/>
            <person name="Souvorov A."/>
            <person name="Sung W."/>
            <person name="Tang Z."/>
            <person name="Tsuchiya D."/>
            <person name="Tu H."/>
            <person name="Vos H."/>
            <person name="Wang M."/>
            <person name="Wolf Y.I."/>
            <person name="Yamagata H."/>
            <person name="Yamada T."/>
            <person name="Ye Y."/>
            <person name="Shaw J.R."/>
            <person name="Andrews J."/>
            <person name="Crease T.J."/>
            <person name="Tang H."/>
            <person name="Lucas S.M."/>
            <person name="Robertson H.M."/>
            <person name="Bork P."/>
            <person name="Koonin E.V."/>
            <person name="Zdobnov E.M."/>
            <person name="Grigoriev I.V."/>
            <person name="Lynch M."/>
            <person name="Boore J.L."/>
        </authorList>
    </citation>
    <scope>NUCLEOTIDE SEQUENCE [LARGE SCALE GENOMIC DNA]</scope>
</reference>
<dbReference type="AlphaFoldDB" id="E9HVS7"/>
<accession>E9HVS7</accession>
<dbReference type="EMBL" id="GL732869">
    <property type="protein sequence ID" value="EFX64159.1"/>
    <property type="molecule type" value="Genomic_DNA"/>
</dbReference>
<dbReference type="eggNOG" id="ENOG502RVKR">
    <property type="taxonomic scope" value="Eukaryota"/>
</dbReference>
<dbReference type="InParanoid" id="E9HVS7"/>
<proteinExistence type="predicted"/>
<dbReference type="Proteomes" id="UP000000305">
    <property type="component" value="Unassembled WGS sequence"/>
</dbReference>
<evidence type="ECO:0000256" key="1">
    <source>
        <dbReference type="SAM" id="MobiDB-lite"/>
    </source>
</evidence>
<evidence type="ECO:0000313" key="3">
    <source>
        <dbReference type="Proteomes" id="UP000000305"/>
    </source>
</evidence>
<dbReference type="KEGG" id="dpx:DAPPUDRAFT_334529"/>
<organism evidence="2 3">
    <name type="scientific">Daphnia pulex</name>
    <name type="common">Water flea</name>
    <dbReference type="NCBI Taxonomy" id="6669"/>
    <lineage>
        <taxon>Eukaryota</taxon>
        <taxon>Metazoa</taxon>
        <taxon>Ecdysozoa</taxon>
        <taxon>Arthropoda</taxon>
        <taxon>Crustacea</taxon>
        <taxon>Branchiopoda</taxon>
        <taxon>Diplostraca</taxon>
        <taxon>Cladocera</taxon>
        <taxon>Anomopoda</taxon>
        <taxon>Daphniidae</taxon>
        <taxon>Daphnia</taxon>
    </lineage>
</organism>
<dbReference type="HOGENOM" id="CLU_034973_0_0_1"/>
<protein>
    <submittedName>
        <fullName evidence="2">Uncharacterized protein</fullName>
    </submittedName>
</protein>
<name>E9HVS7_DAPPU</name>
<keyword evidence="3" id="KW-1185">Reference proteome</keyword>
<gene>
    <name evidence="2" type="ORF">DAPPUDRAFT_334529</name>
</gene>